<evidence type="ECO:0000313" key="1">
    <source>
        <dbReference type="EMBL" id="CAD7289610.1"/>
    </source>
</evidence>
<protein>
    <recommendedName>
        <fullName evidence="3">Branched-chain amino acid aminotransferase</fullName>
    </recommendedName>
</protein>
<comment type="caution">
    <text evidence="1">The sequence shown here is derived from an EMBL/GenBank/DDBJ whole genome shotgun (WGS) entry which is preliminary data.</text>
</comment>
<dbReference type="InterPro" id="IPR043131">
    <property type="entry name" value="BCAT-like_N"/>
</dbReference>
<dbReference type="Gene3D" id="3.20.10.10">
    <property type="entry name" value="D-amino Acid Aminotransferase, subunit A, domain 2"/>
    <property type="match status" value="1"/>
</dbReference>
<gene>
    <name evidence="1" type="ORF">LMG7974_01687</name>
</gene>
<evidence type="ECO:0008006" key="3">
    <source>
        <dbReference type="Google" id="ProtNLM"/>
    </source>
</evidence>
<dbReference type="InterPro" id="IPR036038">
    <property type="entry name" value="Aminotransferase-like"/>
</dbReference>
<dbReference type="InterPro" id="IPR001544">
    <property type="entry name" value="Aminotrans_IV"/>
</dbReference>
<dbReference type="RefSeq" id="WP_229933459.1">
    <property type="nucleotide sequence ID" value="NZ_CAJHOF010000019.1"/>
</dbReference>
<accession>A0ABN7KAX3</accession>
<keyword evidence="2" id="KW-1185">Reference proteome</keyword>
<dbReference type="Gene3D" id="3.30.470.10">
    <property type="match status" value="1"/>
</dbReference>
<dbReference type="InterPro" id="IPR043132">
    <property type="entry name" value="BCAT-like_C"/>
</dbReference>
<dbReference type="Pfam" id="PF01063">
    <property type="entry name" value="Aminotran_4"/>
    <property type="match status" value="1"/>
</dbReference>
<dbReference type="SUPFAM" id="SSF56752">
    <property type="entry name" value="D-aminoacid aminotransferase-like PLP-dependent enzymes"/>
    <property type="match status" value="1"/>
</dbReference>
<proteinExistence type="predicted"/>
<evidence type="ECO:0000313" key="2">
    <source>
        <dbReference type="Proteomes" id="UP000789803"/>
    </source>
</evidence>
<name>A0ABN7KAX3_9BACT</name>
<sequence>MNSQRKFTFLFETIKLVDGEVFHLSYHLRRMLNSLGFVPKFNLKQVLKTDKKGLVRAKVVYHKSGELVKVEFFEYKMREFSEFKLVDIDFSYDKKYLIRDDIDAAKGKNNEIIMIKNGLITDTSIANIAVFDGEWLTPKAPLLNGTTRTRLINEGMLKECDIDVNMLMNAKKFAIMNAMIGFFEIKNFKFIL</sequence>
<dbReference type="Proteomes" id="UP000789803">
    <property type="component" value="Unassembled WGS sequence"/>
</dbReference>
<reference evidence="1 2" key="1">
    <citation type="submission" date="2020-11" db="EMBL/GenBank/DDBJ databases">
        <authorList>
            <person name="Peeters C."/>
        </authorList>
    </citation>
    <scope>NUCLEOTIDE SEQUENCE [LARGE SCALE GENOMIC DNA]</scope>
    <source>
        <strain evidence="1 2">LMG 7974</strain>
    </source>
</reference>
<organism evidence="1 2">
    <name type="scientific">Campylobacter majalis</name>
    <dbReference type="NCBI Taxonomy" id="2790656"/>
    <lineage>
        <taxon>Bacteria</taxon>
        <taxon>Pseudomonadati</taxon>
        <taxon>Campylobacterota</taxon>
        <taxon>Epsilonproteobacteria</taxon>
        <taxon>Campylobacterales</taxon>
        <taxon>Campylobacteraceae</taxon>
        <taxon>Campylobacter</taxon>
    </lineage>
</organism>
<dbReference type="EMBL" id="CAJHOF010000019">
    <property type="protein sequence ID" value="CAD7289610.1"/>
    <property type="molecule type" value="Genomic_DNA"/>
</dbReference>